<protein>
    <recommendedName>
        <fullName evidence="3">Type VII secretion system-associated protein</fullName>
    </recommendedName>
</protein>
<keyword evidence="2" id="KW-1185">Reference proteome</keyword>
<proteinExistence type="predicted"/>
<sequence>MHDDSTAPGAGDAEQRWALVLDPAWQPTAEGEAPPIEAVLGAWALDSDGVTGPFRANPGYVPSGPGSPTDPVDAAVRGAARGEHDEAAVLATMRDALFGIALDEQGAAIVAPAPDDVPSVLVTTSPAHTWRVDAPTWQEITAKDLADSLPAEGVDLLLNPGAPESMRIAAIAFKTVVADTDPVVLGDPPFPA</sequence>
<name>A0A840NNG8_9PSEU</name>
<evidence type="ECO:0008006" key="3">
    <source>
        <dbReference type="Google" id="ProtNLM"/>
    </source>
</evidence>
<comment type="caution">
    <text evidence="1">The sequence shown here is derived from an EMBL/GenBank/DDBJ whole genome shotgun (WGS) entry which is preliminary data.</text>
</comment>
<organism evidence="1 2">
    <name type="scientific">Saccharopolyspora gloriosae</name>
    <dbReference type="NCBI Taxonomy" id="455344"/>
    <lineage>
        <taxon>Bacteria</taxon>
        <taxon>Bacillati</taxon>
        <taxon>Actinomycetota</taxon>
        <taxon>Actinomycetes</taxon>
        <taxon>Pseudonocardiales</taxon>
        <taxon>Pseudonocardiaceae</taxon>
        <taxon>Saccharopolyspora</taxon>
    </lineage>
</organism>
<reference evidence="1 2" key="1">
    <citation type="submission" date="2020-08" db="EMBL/GenBank/DDBJ databases">
        <title>Sequencing the genomes of 1000 actinobacteria strains.</title>
        <authorList>
            <person name="Klenk H.-P."/>
        </authorList>
    </citation>
    <scope>NUCLEOTIDE SEQUENCE [LARGE SCALE GENOMIC DNA]</scope>
    <source>
        <strain evidence="1 2">DSM 45582</strain>
    </source>
</reference>
<evidence type="ECO:0000313" key="1">
    <source>
        <dbReference type="EMBL" id="MBB5071888.1"/>
    </source>
</evidence>
<dbReference type="AlphaFoldDB" id="A0A840NNG8"/>
<dbReference type="InterPro" id="IPR047659">
    <property type="entry name" value="T7SS_assoc"/>
</dbReference>
<evidence type="ECO:0000313" key="2">
    <source>
        <dbReference type="Proteomes" id="UP000580474"/>
    </source>
</evidence>
<gene>
    <name evidence="1" type="ORF">BJ969_004976</name>
</gene>
<dbReference type="Proteomes" id="UP000580474">
    <property type="component" value="Unassembled WGS sequence"/>
</dbReference>
<dbReference type="RefSeq" id="WP_184482699.1">
    <property type="nucleotide sequence ID" value="NZ_JACHIV010000001.1"/>
</dbReference>
<dbReference type="EMBL" id="JACHIV010000001">
    <property type="protein sequence ID" value="MBB5071888.1"/>
    <property type="molecule type" value="Genomic_DNA"/>
</dbReference>
<dbReference type="NCBIfam" id="NF033532">
    <property type="entry name" value="lone7para_assoc"/>
    <property type="match status" value="1"/>
</dbReference>
<accession>A0A840NNG8</accession>